<evidence type="ECO:0000259" key="1">
    <source>
        <dbReference type="Pfam" id="PF01909"/>
    </source>
</evidence>
<reference evidence="2 3" key="1">
    <citation type="submission" date="2020-08" db="EMBL/GenBank/DDBJ databases">
        <title>A Genomic Blueprint of the Chicken Gut Microbiome.</title>
        <authorList>
            <person name="Gilroy R."/>
            <person name="Ravi A."/>
            <person name="Getino M."/>
            <person name="Pursley I."/>
            <person name="Horton D.L."/>
            <person name="Alikhan N.-F."/>
            <person name="Baker D."/>
            <person name="Gharbi K."/>
            <person name="Hall N."/>
            <person name="Watson M."/>
            <person name="Adriaenssens E.M."/>
            <person name="Foster-Nyarko E."/>
            <person name="Jarju S."/>
            <person name="Secka A."/>
            <person name="Antonio M."/>
            <person name="Oren A."/>
            <person name="Chaudhuri R."/>
            <person name="La Ragione R.M."/>
            <person name="Hildebrand F."/>
            <person name="Pallen M.J."/>
        </authorList>
    </citation>
    <scope>NUCLEOTIDE SEQUENCE [LARGE SCALE GENOMIC DNA]</scope>
    <source>
        <strain evidence="2 3">Sa2BVA9</strain>
    </source>
</reference>
<comment type="caution">
    <text evidence="2">The sequence shown here is derived from an EMBL/GenBank/DDBJ whole genome shotgun (WGS) entry which is preliminary data.</text>
</comment>
<sequence>MYYIKSQKVKEDVMTFVRYLKEFKCVKEVFVIGSQLVKDDPKRDIDVCILSDDFDYVIHNLEWTQKKVDINPNIHIVTISDTEYDREFYEKHLLKRVVVYERT</sequence>
<dbReference type="EMBL" id="JACSQL010000011">
    <property type="protein sequence ID" value="MBD7970348.1"/>
    <property type="molecule type" value="Genomic_DNA"/>
</dbReference>
<dbReference type="InterPro" id="IPR043519">
    <property type="entry name" value="NT_sf"/>
</dbReference>
<dbReference type="InterPro" id="IPR002934">
    <property type="entry name" value="Polymerase_NTP_transf_dom"/>
</dbReference>
<protein>
    <recommendedName>
        <fullName evidence="1">Polymerase nucleotidyl transferase domain-containing protein</fullName>
    </recommendedName>
</protein>
<dbReference type="SUPFAM" id="SSF81301">
    <property type="entry name" value="Nucleotidyltransferase"/>
    <property type="match status" value="1"/>
</dbReference>
<name>A0ABR8T490_9BACL</name>
<dbReference type="Proteomes" id="UP000608071">
    <property type="component" value="Unassembled WGS sequence"/>
</dbReference>
<accession>A0ABR8T490</accession>
<proteinExistence type="predicted"/>
<dbReference type="Pfam" id="PF01909">
    <property type="entry name" value="NTP_transf_2"/>
    <property type="match status" value="1"/>
</dbReference>
<evidence type="ECO:0000313" key="3">
    <source>
        <dbReference type="Proteomes" id="UP000608071"/>
    </source>
</evidence>
<keyword evidence="3" id="KW-1185">Reference proteome</keyword>
<feature type="domain" description="Polymerase nucleotidyl transferase" evidence="1">
    <location>
        <begin position="15"/>
        <end position="77"/>
    </location>
</feature>
<organism evidence="2 3">
    <name type="scientific">Paenibacillus gallinarum</name>
    <dbReference type="NCBI Taxonomy" id="2762232"/>
    <lineage>
        <taxon>Bacteria</taxon>
        <taxon>Bacillati</taxon>
        <taxon>Bacillota</taxon>
        <taxon>Bacilli</taxon>
        <taxon>Bacillales</taxon>
        <taxon>Paenibacillaceae</taxon>
        <taxon>Paenibacillus</taxon>
    </lineage>
</organism>
<gene>
    <name evidence="2" type="ORF">H9647_19970</name>
</gene>
<evidence type="ECO:0000313" key="2">
    <source>
        <dbReference type="EMBL" id="MBD7970348.1"/>
    </source>
</evidence>
<dbReference type="RefSeq" id="WP_191803339.1">
    <property type="nucleotide sequence ID" value="NZ_JACSQL010000011.1"/>
</dbReference>